<dbReference type="EMBL" id="JAEEGA010000027">
    <property type="protein sequence ID" value="MBP1044428.1"/>
    <property type="molecule type" value="Genomic_DNA"/>
</dbReference>
<dbReference type="PANTHER" id="PTHR43615:SF1">
    <property type="entry name" value="PPDK_N DOMAIN-CONTAINING PROTEIN"/>
    <property type="match status" value="1"/>
</dbReference>
<sequence length="844" mass="95333">MKLIDEETYQGIAIGGKAQVLFELQKAGFPVPPLRCLAAATIQSYVDDSSLMKITQLLEQLKEVDEGQIEQISLSLQQVLRDCLKTSDFFQELKEALSKEEGPLFSVRSSASQEDSVETSFAGQFDTQLSVIPEEIPDAVLQCLCSQFAANVLRYCREKQVNLMPLSLSVIIQEMIIGETSGILFTANPQGLLNEAVVVIGAGTGDQVVLDKVPTTTYYYHVTDQQFYYEQQLGGPLIDSQQLVSLIQLGEQLAKHFDQAVDIEFTWQEGQLYVLQARPITTLSGEIGTILDNSNIVESYPGLTLPLSYSFIQEAYAGVFRGLAFRSVGNSQVIEEHESLFFEMVAMVNGRVYYKISNWYTLLSFLPLHKKIIPIWEEMLGIEQSATKNTGISLRFGQRLKTYGNVLKSFFKVPIEMDQLNQEFEAIEALFITQFNHQMSNQDVFALYDELKEKVLLNWDITLLNDLYAFLYTGWLKRAMKRRKIDNYEEITNQLISGMGSLASMKPIVALQDLARLIISDNQVQEVQQVQTAEQADLYLSQGLVGKAMRTYLTQFGDRSLEELKLETETFRSKPLNLFKELQHYLKEPELLNALTSKEATAHQTILPERVKGNRHLTQLSRKAMLGIKHRESSRLNRSRLYGMVRSLFTQVGQNLQTQDVIEAVDDVFYLTITELKLIETWQSGEAKVRITERKKDYRQFSQLPTYSRLIYEATEFDKHVVSIDSGKIIDTSKELVGVPCSPGIVEGQVVIIEDPKTMANTQGKILVTKMTDPGWVFLLARAKGIITEKGSLLSHTAIISRELQIPAVVGVKDVTQLLENDEWVTLNALTGKITRRQPDVSSH</sequence>
<dbReference type="InterPro" id="IPR051549">
    <property type="entry name" value="PEP_Utilizing_Enz"/>
</dbReference>
<evidence type="ECO:0000259" key="2">
    <source>
        <dbReference type="Pfam" id="PF01326"/>
    </source>
</evidence>
<dbReference type="RefSeq" id="WP_209532903.1">
    <property type="nucleotide sequence ID" value="NZ_JAEEGA010000027.1"/>
</dbReference>
<dbReference type="GO" id="GO:0016301">
    <property type="term" value="F:kinase activity"/>
    <property type="evidence" value="ECO:0007669"/>
    <property type="project" value="InterPro"/>
</dbReference>
<protein>
    <submittedName>
        <fullName evidence="3">Phosphoenolpyruvate synthase</fullName>
    </submittedName>
</protein>
<proteinExistence type="predicted"/>
<feature type="domain" description="Pyruvate phosphate dikinase AMP/ATP-binding" evidence="2">
    <location>
        <begin position="237"/>
        <end position="285"/>
    </location>
</feature>
<comment type="caution">
    <text evidence="3">The sequence shown here is derived from an EMBL/GenBank/DDBJ whole genome shotgun (WGS) entry which is preliminary data.</text>
</comment>
<dbReference type="AlphaFoldDB" id="A0A940SZH3"/>
<evidence type="ECO:0000259" key="1">
    <source>
        <dbReference type="Pfam" id="PF00391"/>
    </source>
</evidence>
<dbReference type="SUPFAM" id="SSF52009">
    <property type="entry name" value="Phosphohistidine domain"/>
    <property type="match status" value="1"/>
</dbReference>
<dbReference type="PANTHER" id="PTHR43615">
    <property type="entry name" value="PHOSPHOENOLPYRUVATE SYNTHASE-RELATED"/>
    <property type="match status" value="1"/>
</dbReference>
<name>A0A940SZH3_9ENTE</name>
<evidence type="ECO:0000313" key="4">
    <source>
        <dbReference type="Proteomes" id="UP000674938"/>
    </source>
</evidence>
<dbReference type="InterPro" id="IPR008279">
    <property type="entry name" value="PEP-util_enz_mobile_dom"/>
</dbReference>
<gene>
    <name evidence="3" type="ORF">I6N95_25810</name>
</gene>
<keyword evidence="4" id="KW-1185">Reference proteome</keyword>
<dbReference type="InterPro" id="IPR002192">
    <property type="entry name" value="PPDK_AMP/ATP-bd"/>
</dbReference>
<reference evidence="3" key="1">
    <citation type="submission" date="2020-12" db="EMBL/GenBank/DDBJ databases">
        <title>Vagococcus allomyrinae sp. nov. and Enterococcus lavae sp. nov., isolated from the larvae of Allomyrina dichotoma.</title>
        <authorList>
            <person name="Lee S.D."/>
        </authorList>
    </citation>
    <scope>NUCLEOTIDE SEQUENCE</scope>
    <source>
        <strain evidence="3">BWB3-3</strain>
    </source>
</reference>
<dbReference type="Pfam" id="PF00391">
    <property type="entry name" value="PEP-utilizers"/>
    <property type="match status" value="1"/>
</dbReference>
<dbReference type="InterPro" id="IPR036637">
    <property type="entry name" value="Phosphohistidine_dom_sf"/>
</dbReference>
<dbReference type="SUPFAM" id="SSF56059">
    <property type="entry name" value="Glutathione synthetase ATP-binding domain-like"/>
    <property type="match status" value="1"/>
</dbReference>
<feature type="domain" description="PEP-utilising enzyme mobile" evidence="1">
    <location>
        <begin position="763"/>
        <end position="832"/>
    </location>
</feature>
<feature type="domain" description="Pyruvate phosphate dikinase AMP/ATP-binding" evidence="2">
    <location>
        <begin position="14"/>
        <end position="226"/>
    </location>
</feature>
<dbReference type="Proteomes" id="UP000674938">
    <property type="component" value="Unassembled WGS sequence"/>
</dbReference>
<dbReference type="NCBIfam" id="NF004882">
    <property type="entry name" value="PRK06241.2-3"/>
    <property type="match status" value="1"/>
</dbReference>
<accession>A0A940SZH3</accession>
<dbReference type="GO" id="GO:0005524">
    <property type="term" value="F:ATP binding"/>
    <property type="evidence" value="ECO:0007669"/>
    <property type="project" value="InterPro"/>
</dbReference>
<dbReference type="Gene3D" id="3.30.470.20">
    <property type="entry name" value="ATP-grasp fold, B domain"/>
    <property type="match status" value="1"/>
</dbReference>
<organism evidence="3 4">
    <name type="scientific">Vagococcus allomyrinae</name>
    <dbReference type="NCBI Taxonomy" id="2794353"/>
    <lineage>
        <taxon>Bacteria</taxon>
        <taxon>Bacillati</taxon>
        <taxon>Bacillota</taxon>
        <taxon>Bacilli</taxon>
        <taxon>Lactobacillales</taxon>
        <taxon>Enterococcaceae</taxon>
        <taxon>Vagococcus</taxon>
    </lineage>
</organism>
<dbReference type="Gene3D" id="3.30.1490.20">
    <property type="entry name" value="ATP-grasp fold, A domain"/>
    <property type="match status" value="1"/>
</dbReference>
<dbReference type="Pfam" id="PF01326">
    <property type="entry name" value="PPDK_N"/>
    <property type="match status" value="2"/>
</dbReference>
<dbReference type="Gene3D" id="3.50.30.10">
    <property type="entry name" value="Phosphohistidine domain"/>
    <property type="match status" value="1"/>
</dbReference>
<evidence type="ECO:0000313" key="3">
    <source>
        <dbReference type="EMBL" id="MBP1044428.1"/>
    </source>
</evidence>
<dbReference type="InterPro" id="IPR013815">
    <property type="entry name" value="ATP_grasp_subdomain_1"/>
</dbReference>